<comment type="caution">
    <text evidence="1">The sequence shown here is derived from an EMBL/GenBank/DDBJ whole genome shotgun (WGS) entry which is preliminary data.</text>
</comment>
<dbReference type="PATRIC" id="fig|362787.3.peg.2010"/>
<accession>A0A0C1H781</accession>
<gene>
    <name evidence="1" type="ORF">DB44_FV00050</name>
</gene>
<evidence type="ECO:0000313" key="1">
    <source>
        <dbReference type="EMBL" id="KIC70793.1"/>
    </source>
</evidence>
<dbReference type="EMBL" id="JSAN01000141">
    <property type="protein sequence ID" value="KIC70793.1"/>
    <property type="molecule type" value="Genomic_DNA"/>
</dbReference>
<name>A0A0C1H781_9BACT</name>
<protein>
    <submittedName>
        <fullName evidence="1">Uncharacterized protein</fullName>
    </submittedName>
</protein>
<reference evidence="1 2" key="1">
    <citation type="journal article" date="2014" name="Mol. Biol. Evol.">
        <title>Massive expansion of Ubiquitination-related gene families within the Chlamydiae.</title>
        <authorList>
            <person name="Domman D."/>
            <person name="Collingro A."/>
            <person name="Lagkouvardos I."/>
            <person name="Gehre L."/>
            <person name="Weinmaier T."/>
            <person name="Rattei T."/>
            <person name="Subtil A."/>
            <person name="Horn M."/>
        </authorList>
    </citation>
    <scope>NUCLEOTIDE SEQUENCE [LARGE SCALE GENOMIC DNA]</scope>
    <source>
        <strain evidence="1 2">EI2</strain>
    </source>
</reference>
<evidence type="ECO:0000313" key="2">
    <source>
        <dbReference type="Proteomes" id="UP000031465"/>
    </source>
</evidence>
<sequence length="42" mass="4687">MGKIAIQGNIILNEWYAHLRNEKGKIQINTALILADIVLSPL</sequence>
<dbReference type="AlphaFoldDB" id="A0A0C1H781"/>
<dbReference type="Proteomes" id="UP000031465">
    <property type="component" value="Unassembled WGS sequence"/>
</dbReference>
<proteinExistence type="predicted"/>
<organism evidence="1 2">
    <name type="scientific">Candidatus Protochlamydia amoebophila</name>
    <dbReference type="NCBI Taxonomy" id="362787"/>
    <lineage>
        <taxon>Bacteria</taxon>
        <taxon>Pseudomonadati</taxon>
        <taxon>Chlamydiota</taxon>
        <taxon>Chlamydiia</taxon>
        <taxon>Parachlamydiales</taxon>
        <taxon>Parachlamydiaceae</taxon>
        <taxon>Candidatus Protochlamydia</taxon>
    </lineage>
</organism>